<dbReference type="Pfam" id="PF12680">
    <property type="entry name" value="SnoaL_2"/>
    <property type="match status" value="1"/>
</dbReference>
<dbReference type="PANTHER" id="PTHR41252:SF1">
    <property type="entry name" value="BLR2505 PROTEIN"/>
    <property type="match status" value="1"/>
</dbReference>
<evidence type="ECO:0000313" key="3">
    <source>
        <dbReference type="Proteomes" id="UP000640485"/>
    </source>
</evidence>
<proteinExistence type="predicted"/>
<evidence type="ECO:0000259" key="1">
    <source>
        <dbReference type="Pfam" id="PF12680"/>
    </source>
</evidence>
<dbReference type="Gene3D" id="3.10.450.50">
    <property type="match status" value="1"/>
</dbReference>
<keyword evidence="3" id="KW-1185">Reference proteome</keyword>
<reference evidence="2" key="1">
    <citation type="submission" date="2021-01" db="EMBL/GenBank/DDBJ databases">
        <title>Paracoccus amoyensis sp. nov., isolated from the surface seawater along the coast of Xiamen Island, China.</title>
        <authorList>
            <person name="Lyu L."/>
        </authorList>
    </citation>
    <scope>NUCLEOTIDE SEQUENCE</scope>
    <source>
        <strain evidence="2">MJ17</strain>
    </source>
</reference>
<dbReference type="CDD" id="cd00531">
    <property type="entry name" value="NTF2_like"/>
    <property type="match status" value="1"/>
</dbReference>
<gene>
    <name evidence="2" type="ORF">JJJ17_02635</name>
</gene>
<protein>
    <submittedName>
        <fullName evidence="2">Nuclear transport factor 2 family protein</fullName>
    </submittedName>
</protein>
<comment type="caution">
    <text evidence="2">The sequence shown here is derived from an EMBL/GenBank/DDBJ whole genome shotgun (WGS) entry which is preliminary data.</text>
</comment>
<evidence type="ECO:0000313" key="2">
    <source>
        <dbReference type="EMBL" id="MBK4214817.1"/>
    </source>
</evidence>
<dbReference type="RefSeq" id="WP_200683566.1">
    <property type="nucleotide sequence ID" value="NZ_JAEPRQ010000001.1"/>
</dbReference>
<sequence>MSSENIKIVRDYFNAVANGDLAKLPELLSDTLVWHQPGSSDLSGTYNGRDAVFGLIGKFMERSHGTFKFDSIGKILANGEHVAVTLQFSGKTDRKSMSMAGVDILRIENGKIQEVWLFSEDQAAEDAFWTVG</sequence>
<feature type="domain" description="SnoaL-like" evidence="1">
    <location>
        <begin position="9"/>
        <end position="114"/>
    </location>
</feature>
<dbReference type="SUPFAM" id="SSF54427">
    <property type="entry name" value="NTF2-like"/>
    <property type="match status" value="1"/>
</dbReference>
<dbReference type="Proteomes" id="UP000640485">
    <property type="component" value="Unassembled WGS sequence"/>
</dbReference>
<dbReference type="EMBL" id="JAEPRQ010000001">
    <property type="protein sequence ID" value="MBK4214817.1"/>
    <property type="molecule type" value="Genomic_DNA"/>
</dbReference>
<dbReference type="AlphaFoldDB" id="A0A934VXB4"/>
<dbReference type="InterPro" id="IPR037401">
    <property type="entry name" value="SnoaL-like"/>
</dbReference>
<organism evidence="2 3">
    <name type="scientific">Paracoccus caeni</name>
    <dbReference type="NCBI Taxonomy" id="657651"/>
    <lineage>
        <taxon>Bacteria</taxon>
        <taxon>Pseudomonadati</taxon>
        <taxon>Pseudomonadota</taxon>
        <taxon>Alphaproteobacteria</taxon>
        <taxon>Rhodobacterales</taxon>
        <taxon>Paracoccaceae</taxon>
        <taxon>Paracoccus</taxon>
    </lineage>
</organism>
<name>A0A934VXB4_9RHOB</name>
<dbReference type="PANTHER" id="PTHR41252">
    <property type="entry name" value="BLR2505 PROTEIN"/>
    <property type="match status" value="1"/>
</dbReference>
<dbReference type="InterPro" id="IPR032710">
    <property type="entry name" value="NTF2-like_dom_sf"/>
</dbReference>
<accession>A0A934VXB4</accession>